<protein>
    <submittedName>
        <fullName evidence="2">Uncharacterized protein</fullName>
    </submittedName>
</protein>
<organism evidence="2 3">
    <name type="scientific">Marasmius oreades</name>
    <name type="common">fairy-ring Marasmius</name>
    <dbReference type="NCBI Taxonomy" id="181124"/>
    <lineage>
        <taxon>Eukaryota</taxon>
        <taxon>Fungi</taxon>
        <taxon>Dikarya</taxon>
        <taxon>Basidiomycota</taxon>
        <taxon>Agaricomycotina</taxon>
        <taxon>Agaricomycetes</taxon>
        <taxon>Agaricomycetidae</taxon>
        <taxon>Agaricales</taxon>
        <taxon>Marasmiineae</taxon>
        <taxon>Marasmiaceae</taxon>
        <taxon>Marasmius</taxon>
    </lineage>
</organism>
<proteinExistence type="predicted"/>
<dbReference type="EMBL" id="CM032187">
    <property type="protein sequence ID" value="KAG7090325.1"/>
    <property type="molecule type" value="Genomic_DNA"/>
</dbReference>
<feature type="region of interest" description="Disordered" evidence="1">
    <location>
        <begin position="634"/>
        <end position="662"/>
    </location>
</feature>
<dbReference type="OrthoDB" id="3261690at2759"/>
<dbReference type="KEGG" id="more:E1B28_011921"/>
<dbReference type="AlphaFoldDB" id="A0A9P7RVT6"/>
<comment type="caution">
    <text evidence="2">The sequence shown here is derived from an EMBL/GenBank/DDBJ whole genome shotgun (WGS) entry which is preliminary data.</text>
</comment>
<accession>A0A9P7RVT6</accession>
<evidence type="ECO:0000256" key="1">
    <source>
        <dbReference type="SAM" id="MobiDB-lite"/>
    </source>
</evidence>
<dbReference type="RefSeq" id="XP_043006795.1">
    <property type="nucleotide sequence ID" value="XM_043156980.1"/>
</dbReference>
<name>A0A9P7RVT6_9AGAR</name>
<dbReference type="Proteomes" id="UP001049176">
    <property type="component" value="Chromosome 7"/>
</dbReference>
<reference evidence="2" key="1">
    <citation type="journal article" date="2021" name="Genome Biol. Evol.">
        <title>The assembled and annotated genome of the fairy-ring fungus Marasmius oreades.</title>
        <authorList>
            <person name="Hiltunen M."/>
            <person name="Ament-Velasquez S.L."/>
            <person name="Johannesson H."/>
        </authorList>
    </citation>
    <scope>NUCLEOTIDE SEQUENCE</scope>
    <source>
        <strain evidence="2">03SP1</strain>
    </source>
</reference>
<sequence>MSPRTVFNEKETLGYSLDDFLKKAKELYRNSLADFHSFLLTGSADSLDHQAFLDVYHDLLSPHHQVEVTRDYDSLIGVQNSIVFNNSLSIYPVPNPAKTLTTSVHLSFPIQDVHIFFPKLCLQVDDLSNGVQLSLGRKAEFYEKGLRPSVEAILHGSADDWPATFEAELFRIRKRSGHMAFGTRIVPPEFLDLLVDELRFQLEQEGVDWAKDFFFTHTIRGVKMGTWHSLDEDSARMAFMTFLNHSSIPAGALDQGLWWVDIGIQYRSEENQCLQWTTRSHSKMIRYALGVTQDQADRLSSLGSSRYSRDIVSHLTGISGCRVEPRSWGGTYEAAYLQLYTTDKQTTYSPDGFHHAKAITIKEAMDEKIQPVPFIDHLIRSYEDSSNIASLARIEVRVPVAFAFQALMNIPSRVVRSSLASFSRETWWKFRRYRLTAMSHLLAQQARGPPATRVTQDALLLTASLSWLINSLHARPDDGPSYRSLIRAILPEAERDEGDDSIFLFFKVERGDRNDEGEDDDEDSDPELEYLLPACPYGMIFLRNLKHSSIIPRFRHNPSGPNLSASAFKFIFKADLRTIQHIYNNRGIVIPGAAPQRRIPNKAHSTRILLPASEYVQPLFNLATKGFSLPGPPVDDESDFEIGSGDDGDGGEAERRRQATSGNIDERLTRVWRQMLVDVLLKSPNGRSAANPSYLKLTEAERLEAGEEIFQDLTLSNMWTTVRYKRGTMEDFDLAFNHLFPPHGHEVQAASQNYRQCTYYQLWKAMCSETDQKTVNAMRKALKKRYSKLLWVPYCTSDRMWSSKANRPGGFTRYPLGSVGPAPRILGRGNPRWGSD</sequence>
<feature type="compositionally biased region" description="Acidic residues" evidence="1">
    <location>
        <begin position="634"/>
        <end position="651"/>
    </location>
</feature>
<evidence type="ECO:0000313" key="3">
    <source>
        <dbReference type="Proteomes" id="UP001049176"/>
    </source>
</evidence>
<dbReference type="GeneID" id="66080996"/>
<evidence type="ECO:0000313" key="2">
    <source>
        <dbReference type="EMBL" id="KAG7090325.1"/>
    </source>
</evidence>
<keyword evidence="3" id="KW-1185">Reference proteome</keyword>
<gene>
    <name evidence="2" type="ORF">E1B28_011921</name>
</gene>